<dbReference type="KEGG" id="tog:HNI00_05315"/>
<evidence type="ECO:0000313" key="2">
    <source>
        <dbReference type="EMBL" id="WOB42638.1"/>
    </source>
</evidence>
<gene>
    <name evidence="2" type="ORF">HNI00_05315</name>
</gene>
<feature type="domain" description="Dual OB-containing" evidence="1">
    <location>
        <begin position="5"/>
        <end position="219"/>
    </location>
</feature>
<dbReference type="EMBL" id="CP053540">
    <property type="protein sequence ID" value="WOB42638.1"/>
    <property type="molecule type" value="Genomic_DNA"/>
</dbReference>
<dbReference type="InterPro" id="IPR054335">
    <property type="entry name" value="DuOB_dom"/>
</dbReference>
<dbReference type="AlphaFoldDB" id="A0AA96Y7P4"/>
<accession>A0AA96Y7P4</accession>
<reference evidence="2" key="1">
    <citation type="submission" date="2020-05" db="EMBL/GenBank/DDBJ databases">
        <authorList>
            <person name="Zhu T."/>
            <person name="Keshari N."/>
            <person name="Lu X."/>
        </authorList>
    </citation>
    <scope>NUCLEOTIDE SEQUENCE</scope>
    <source>
        <strain evidence="2">NK1-22</strain>
    </source>
</reference>
<protein>
    <recommendedName>
        <fullName evidence="1">Dual OB-containing domain-containing protein</fullName>
    </recommendedName>
</protein>
<dbReference type="RefSeq" id="WP_316791336.1">
    <property type="nucleotide sequence ID" value="NZ_CP053540.1"/>
</dbReference>
<evidence type="ECO:0000259" key="1">
    <source>
        <dbReference type="Pfam" id="PF22557"/>
    </source>
</evidence>
<dbReference type="Pfam" id="PF22557">
    <property type="entry name" value="DuOB"/>
    <property type="match status" value="1"/>
</dbReference>
<organism evidence="2">
    <name type="scientific">Thermoleptolyngbya oregonensis NK1-22</name>
    <dbReference type="NCBI Taxonomy" id="2547457"/>
    <lineage>
        <taxon>Bacteria</taxon>
        <taxon>Bacillati</taxon>
        <taxon>Cyanobacteriota</taxon>
        <taxon>Cyanophyceae</taxon>
        <taxon>Oculatellales</taxon>
        <taxon>Oculatellaceae</taxon>
        <taxon>Thermoleptolyngbya</taxon>
    </lineage>
</organism>
<sequence length="223" mass="24905">MPPLKRIVCLANSWKLEERCIAGIDLDTGKWIRPVCDNLYPEDGRIPRPVRIVEGREPALLDILQIPLAETGNDFGFECENLSVLPGEWKLLGKLQPTQLIGYCGNFSHILHNSSKYVNPSQLKALPFHQRRTLQLVQTNSLSVTKSSAGSAGWRGSLQTIRGQVLRDAKITDPVFAEKLETGHQPTGNYLVTVSLGMPWAPRDDWEGEVPCWKLIAGVIELR</sequence>
<proteinExistence type="predicted"/>
<name>A0AA96Y7P4_9CYAN</name>